<evidence type="ECO:0000313" key="2">
    <source>
        <dbReference type="EMBL" id="SEO21597.1"/>
    </source>
</evidence>
<reference evidence="3" key="1">
    <citation type="submission" date="2016-10" db="EMBL/GenBank/DDBJ databases">
        <authorList>
            <person name="Varghese N."/>
            <person name="Submissions S."/>
        </authorList>
    </citation>
    <scope>NUCLEOTIDE SEQUENCE [LARGE SCALE GENOMIC DNA]</scope>
    <source>
        <strain evidence="3">IBRC-M 10043</strain>
    </source>
</reference>
<dbReference type="Proteomes" id="UP000198775">
    <property type="component" value="Unassembled WGS sequence"/>
</dbReference>
<proteinExistence type="predicted"/>
<name>A0A1H8MW61_9EURY</name>
<dbReference type="Pfam" id="PF07287">
    <property type="entry name" value="AtuA"/>
    <property type="match status" value="1"/>
</dbReference>
<dbReference type="EMBL" id="FOCX01000009">
    <property type="protein sequence ID" value="SEO21597.1"/>
    <property type="molecule type" value="Genomic_DNA"/>
</dbReference>
<dbReference type="AlphaFoldDB" id="A0A1H8MW61"/>
<sequence>MIRIGYPSGYWGDDQAAPSRMLESAADLDYLAMDYLAEITMAILKRQQERDETLGYARDFPALVEKLLEDLVDQDVTLLANAGGVNPESCKDAVMEVAANADADVSVAAVAGDEILERIPGLREQGIEFDNMDSGRSFETVADDLVAANAYLGSFPIAEALDEGADIVVTGRCIDAALAMGPMIHEFGWDPDQYDNLASGLVAGHLLECGAQVTGGVFLDDWEDVDFMEMGYPIVEMDADGEFVVTKPDGTGGLVNEATVKEQLVYEIKDPNAYHTPDVTADFTTPQLNQVGENRVRVTGCEGTAPPESLKVSALYRDGYKAQLLLTYSWPDALNKAERADDVIRGRLDRADVALSEIRTEYVGYNGCHDGISPRPEDPNEIVLRIAVKADGKEAIDSFGKTAIPIAIAGPPNVTPLVSGRPDPEPVLSFWPCTIPRDAVEPTLTVESTGVN</sequence>
<organism evidence="2 3">
    <name type="scientific">Halorientalis persicus</name>
    <dbReference type="NCBI Taxonomy" id="1367881"/>
    <lineage>
        <taxon>Archaea</taxon>
        <taxon>Methanobacteriati</taxon>
        <taxon>Methanobacteriota</taxon>
        <taxon>Stenosarchaea group</taxon>
        <taxon>Halobacteria</taxon>
        <taxon>Halobacteriales</taxon>
        <taxon>Haloarculaceae</taxon>
        <taxon>Halorientalis</taxon>
    </lineage>
</organism>
<dbReference type="OrthoDB" id="350239at2157"/>
<dbReference type="PANTHER" id="PTHR47708">
    <property type="match status" value="1"/>
</dbReference>
<protein>
    <recommendedName>
        <fullName evidence="1">Acyclic terpene utilisation N-terminal domain-containing protein</fullName>
    </recommendedName>
</protein>
<dbReference type="RefSeq" id="WP_092660182.1">
    <property type="nucleotide sequence ID" value="NZ_FOCX01000009.1"/>
</dbReference>
<dbReference type="InterPro" id="IPR010839">
    <property type="entry name" value="AtuA_N"/>
</dbReference>
<evidence type="ECO:0000259" key="1">
    <source>
        <dbReference type="Pfam" id="PF07287"/>
    </source>
</evidence>
<feature type="domain" description="Acyclic terpene utilisation N-terminal" evidence="1">
    <location>
        <begin position="2"/>
        <end position="444"/>
    </location>
</feature>
<keyword evidence="3" id="KW-1185">Reference proteome</keyword>
<accession>A0A1H8MW61</accession>
<gene>
    <name evidence="2" type="ORF">SAMN05216388_1009150</name>
</gene>
<evidence type="ECO:0000313" key="3">
    <source>
        <dbReference type="Proteomes" id="UP000198775"/>
    </source>
</evidence>
<dbReference type="PANTHER" id="PTHR47708:SF2">
    <property type="entry name" value="SI:CH73-132F6.5"/>
    <property type="match status" value="1"/>
</dbReference>